<dbReference type="CDD" id="cd15489">
    <property type="entry name" value="PHD_SF"/>
    <property type="match status" value="1"/>
</dbReference>
<dbReference type="GO" id="GO:0032221">
    <property type="term" value="C:Rpd3S complex"/>
    <property type="evidence" value="ECO:0007669"/>
    <property type="project" value="TreeGrafter"/>
</dbReference>
<feature type="region of interest" description="Disordered" evidence="5">
    <location>
        <begin position="702"/>
        <end position="751"/>
    </location>
</feature>
<feature type="region of interest" description="Disordered" evidence="5">
    <location>
        <begin position="494"/>
        <end position="555"/>
    </location>
</feature>
<dbReference type="GO" id="GO:0006357">
    <property type="term" value="P:regulation of transcription by RNA polymerase II"/>
    <property type="evidence" value="ECO:0007669"/>
    <property type="project" value="TreeGrafter"/>
</dbReference>
<dbReference type="PANTHER" id="PTHR47636:SF1">
    <property type="entry name" value="TRANSCRIPTIONAL REGULATORY PROTEIN RCO1"/>
    <property type="match status" value="1"/>
</dbReference>
<evidence type="ECO:0000256" key="4">
    <source>
        <dbReference type="PROSITE-ProRule" id="PRU00146"/>
    </source>
</evidence>
<dbReference type="PANTHER" id="PTHR47636">
    <property type="entry name" value="TRANSCRIPTIONAL REGULATORY PROTEIN RCO1"/>
    <property type="match status" value="1"/>
</dbReference>
<organism evidence="7 8">
    <name type="scientific">Geotrichum candidum</name>
    <name type="common">Oospora lactis</name>
    <name type="synonym">Dipodascus geotrichum</name>
    <dbReference type="NCBI Taxonomy" id="1173061"/>
    <lineage>
        <taxon>Eukaryota</taxon>
        <taxon>Fungi</taxon>
        <taxon>Dikarya</taxon>
        <taxon>Ascomycota</taxon>
        <taxon>Saccharomycotina</taxon>
        <taxon>Dipodascomycetes</taxon>
        <taxon>Dipodascales</taxon>
        <taxon>Dipodascaceae</taxon>
        <taxon>Geotrichum</taxon>
    </lineage>
</organism>
<gene>
    <name evidence="7" type="ORF">BN980_GECA14s02584g</name>
</gene>
<dbReference type="InterPro" id="IPR019787">
    <property type="entry name" value="Znf_PHD-finger"/>
</dbReference>
<keyword evidence="8" id="KW-1185">Reference proteome</keyword>
<feature type="compositionally biased region" description="Basic residues" evidence="5">
    <location>
        <begin position="285"/>
        <end position="294"/>
    </location>
</feature>
<dbReference type="InterPro" id="IPR001965">
    <property type="entry name" value="Znf_PHD"/>
</dbReference>
<dbReference type="SMART" id="SM00249">
    <property type="entry name" value="PHD"/>
    <property type="match status" value="2"/>
</dbReference>
<dbReference type="InterPro" id="IPR019786">
    <property type="entry name" value="Zinc_finger_PHD-type_CS"/>
</dbReference>
<feature type="compositionally biased region" description="Polar residues" evidence="5">
    <location>
        <begin position="1"/>
        <end position="23"/>
    </location>
</feature>
<feature type="compositionally biased region" description="Basic and acidic residues" evidence="5">
    <location>
        <begin position="524"/>
        <end position="533"/>
    </location>
</feature>
<evidence type="ECO:0000313" key="7">
    <source>
        <dbReference type="EMBL" id="CDO56310.1"/>
    </source>
</evidence>
<feature type="compositionally biased region" description="Low complexity" evidence="5">
    <location>
        <begin position="319"/>
        <end position="332"/>
    </location>
</feature>
<accession>A0A0J9XFL9</accession>
<evidence type="ECO:0000256" key="3">
    <source>
        <dbReference type="ARBA" id="ARBA00022833"/>
    </source>
</evidence>
<feature type="compositionally biased region" description="Polar residues" evidence="5">
    <location>
        <begin position="272"/>
        <end position="284"/>
    </location>
</feature>
<dbReference type="PROSITE" id="PS01359">
    <property type="entry name" value="ZF_PHD_1"/>
    <property type="match status" value="1"/>
</dbReference>
<dbReference type="PROSITE" id="PS50016">
    <property type="entry name" value="ZF_PHD_2"/>
    <property type="match status" value="1"/>
</dbReference>
<dbReference type="CDD" id="cd15535">
    <property type="entry name" value="PHD1_Rco1"/>
    <property type="match status" value="1"/>
</dbReference>
<feature type="compositionally biased region" description="Polar residues" evidence="5">
    <location>
        <begin position="150"/>
        <end position="166"/>
    </location>
</feature>
<dbReference type="STRING" id="1173061.A0A0J9XFL9"/>
<dbReference type="Gene3D" id="3.30.40.10">
    <property type="entry name" value="Zinc/RING finger domain, C3HC4 (zinc finger)"/>
    <property type="match status" value="2"/>
</dbReference>
<evidence type="ECO:0000256" key="5">
    <source>
        <dbReference type="SAM" id="MobiDB-lite"/>
    </source>
</evidence>
<dbReference type="SUPFAM" id="SSF57903">
    <property type="entry name" value="FYVE/PHD zinc finger"/>
    <property type="match status" value="2"/>
</dbReference>
<dbReference type="OrthoDB" id="5876363at2759"/>
<dbReference type="AlphaFoldDB" id="A0A0J9XFL9"/>
<keyword evidence="2 4" id="KW-0863">Zinc-finger</keyword>
<dbReference type="Proteomes" id="UP000242525">
    <property type="component" value="Unassembled WGS sequence"/>
</dbReference>
<dbReference type="InterPro" id="IPR013083">
    <property type="entry name" value="Znf_RING/FYVE/PHD"/>
</dbReference>
<feature type="region of interest" description="Disordered" evidence="5">
    <location>
        <begin position="677"/>
        <end position="696"/>
    </location>
</feature>
<evidence type="ECO:0000313" key="8">
    <source>
        <dbReference type="Proteomes" id="UP000242525"/>
    </source>
</evidence>
<keyword evidence="1" id="KW-0479">Metal-binding</keyword>
<comment type="caution">
    <text evidence="7">The sequence shown here is derived from an EMBL/GenBank/DDBJ whole genome shotgun (WGS) entry which is preliminary data.</text>
</comment>
<keyword evidence="3" id="KW-0862">Zinc</keyword>
<dbReference type="InterPro" id="IPR052819">
    <property type="entry name" value="Chromatin_regulatory_protein"/>
</dbReference>
<feature type="domain" description="PHD-type" evidence="6">
    <location>
        <begin position="405"/>
        <end position="454"/>
    </location>
</feature>
<name>A0A0J9XFL9_GEOCN</name>
<feature type="compositionally biased region" description="Basic residues" evidence="5">
    <location>
        <begin position="500"/>
        <end position="518"/>
    </location>
</feature>
<evidence type="ECO:0000256" key="2">
    <source>
        <dbReference type="ARBA" id="ARBA00022771"/>
    </source>
</evidence>
<dbReference type="InterPro" id="IPR011011">
    <property type="entry name" value="Znf_FYVE_PHD"/>
</dbReference>
<feature type="region of interest" description="Disordered" evidence="5">
    <location>
        <begin position="309"/>
        <end position="376"/>
    </location>
</feature>
<feature type="compositionally biased region" description="Basic and acidic residues" evidence="5">
    <location>
        <begin position="53"/>
        <end position="71"/>
    </location>
</feature>
<feature type="region of interest" description="Disordered" evidence="5">
    <location>
        <begin position="237"/>
        <end position="294"/>
    </location>
</feature>
<feature type="compositionally biased region" description="Polar residues" evidence="5">
    <location>
        <begin position="175"/>
        <end position="198"/>
    </location>
</feature>
<evidence type="ECO:0000256" key="1">
    <source>
        <dbReference type="ARBA" id="ARBA00022723"/>
    </source>
</evidence>
<sequence length="893" mass="99086">MLTGPLSNLSSEASEANTVSAPASTYLVPANQIRSSLTSKKRDSPESISRYNIPEDIKKRPQDPNRMDDPNRSNYSDLEDPNSSKRNEWRSHTFVLKPRLAPKTPDNFINTSTASFSPINKKGGPILVTGGTNQPGAGNGAGTLANTAASNSPTGASPGSITSPVLSESPVLTPKPNSSSSPVTRDLQGTTSSISQTAPVHAKVGRPPNSSTNRPISIKPITWKPDEMTAHHVSKIVPIAPHPELKNSKPITPRISFTHSSPPEPSKMPTPTKRSTTEASNTRSTGHKLASKKHKQLVIKLKTNYSETLNKSEDSDISEPNFYNNGNEINGNEYEEFEDENSNSSPAVEAPQPKTKRKYTKRIRSTSPSEPVKRRYRKSRLVGNDTLPAQVSQSTHSLDPSIENDDFCSTCGGIGEFLCCEGCPKSFHFDCLDPPLEADSLPEGQWFCQECQTKRAPPLSYKRGLFSQLLTQLDKRNPTVFMLPINLKERFRPEEANAKALKKKPKRGRPKKKSKSKAAKVSFRRAEIKREQQQNDTPEPAPTSEPSVVDTPDDGTDKLHSLFIQNYEQDRLTDRTGKEIFCSVCHSSTISATPIARCEECDQNWHLTCTDPPLSKNLGVKLFCPNNGTHRLRKLRRPKNLTIHELELADKDKPDSEKLADDPWLLRKKTHEFHLKKRYVDNPKPGTNKAGLKDLVGGSVHWKRRASATRETPAEKETPTMSSSEDEEEDEDDEDDDEDEDNDTETHIRHLPIHMYYDTPTGVVAPVLHNRFKQLERDGVVYRISSRGIKADFIQAVYEMNQNPLPDSKNSEILLALDEIAGRDVYGVSRTVPNIELLVDCALGQDEATGVAEVPSTVATVKTEDDPSLVELMAVKKLIDIRGKDALLKFLLK</sequence>
<dbReference type="EMBL" id="CCBN010000014">
    <property type="protein sequence ID" value="CDO56310.1"/>
    <property type="molecule type" value="Genomic_DNA"/>
</dbReference>
<reference evidence="7" key="1">
    <citation type="submission" date="2014-03" db="EMBL/GenBank/DDBJ databases">
        <authorList>
            <person name="Casaregola S."/>
        </authorList>
    </citation>
    <scope>NUCLEOTIDE SEQUENCE [LARGE SCALE GENOMIC DNA]</scope>
    <source>
        <strain evidence="7">CLIB 918</strain>
    </source>
</reference>
<feature type="region of interest" description="Disordered" evidence="5">
    <location>
        <begin position="1"/>
        <end position="89"/>
    </location>
</feature>
<protein>
    <submittedName>
        <fullName evidence="7">Similar to Saccharomyces cerevisiae YMR075W RCO1 Essential subunit of the histone deacetylase Rpd3S complex</fullName>
    </submittedName>
</protein>
<feature type="compositionally biased region" description="Acidic residues" evidence="5">
    <location>
        <begin position="724"/>
        <end position="743"/>
    </location>
</feature>
<dbReference type="GO" id="GO:0008270">
    <property type="term" value="F:zinc ion binding"/>
    <property type="evidence" value="ECO:0007669"/>
    <property type="project" value="UniProtKB-KW"/>
</dbReference>
<proteinExistence type="predicted"/>
<feature type="region of interest" description="Disordered" evidence="5">
    <location>
        <begin position="121"/>
        <end position="221"/>
    </location>
</feature>
<feature type="compositionally biased region" description="Basic residues" evidence="5">
    <location>
        <begin position="354"/>
        <end position="364"/>
    </location>
</feature>
<dbReference type="Pfam" id="PF00628">
    <property type="entry name" value="PHD"/>
    <property type="match status" value="1"/>
</dbReference>
<evidence type="ECO:0000259" key="6">
    <source>
        <dbReference type="PROSITE" id="PS50016"/>
    </source>
</evidence>